<dbReference type="RefSeq" id="WP_057753916.1">
    <property type="nucleotide sequence ID" value="NZ_AYYK01000001.1"/>
</dbReference>
<protein>
    <submittedName>
        <fullName evidence="11">Iron-chelate-transporting ATPase</fullName>
    </submittedName>
</protein>
<keyword evidence="5" id="KW-0547">Nucleotide-binding</keyword>
<feature type="domain" description="ABC transporter" evidence="10">
    <location>
        <begin position="4"/>
        <end position="240"/>
    </location>
</feature>
<dbReference type="InterPro" id="IPR003439">
    <property type="entry name" value="ABC_transporter-like_ATP-bd"/>
</dbReference>
<dbReference type="InterPro" id="IPR017871">
    <property type="entry name" value="ABC_transporter-like_CS"/>
</dbReference>
<evidence type="ECO:0000256" key="6">
    <source>
        <dbReference type="ARBA" id="ARBA00022840"/>
    </source>
</evidence>
<dbReference type="PANTHER" id="PTHR42771:SF12">
    <property type="entry name" value="FE(3+) DICITRATE TRANSPORT ATP-BINDING PROTEIN FECE-RELATED"/>
    <property type="match status" value="1"/>
</dbReference>
<evidence type="ECO:0000256" key="5">
    <source>
        <dbReference type="ARBA" id="ARBA00022741"/>
    </source>
</evidence>
<dbReference type="GO" id="GO:0006826">
    <property type="term" value="P:iron ion transport"/>
    <property type="evidence" value="ECO:0007669"/>
    <property type="project" value="UniProtKB-KW"/>
</dbReference>
<evidence type="ECO:0000256" key="9">
    <source>
        <dbReference type="ARBA" id="ARBA00023136"/>
    </source>
</evidence>
<dbReference type="SUPFAM" id="SSF52540">
    <property type="entry name" value="P-loop containing nucleoside triphosphate hydrolases"/>
    <property type="match status" value="1"/>
</dbReference>
<keyword evidence="4" id="KW-0410">Iron transport</keyword>
<keyword evidence="2" id="KW-0813">Transport</keyword>
<comment type="subcellular location">
    <subcellularLocation>
        <location evidence="1">Cell membrane</location>
        <topology evidence="1">Peripheral membrane protein</topology>
    </subcellularLocation>
</comment>
<evidence type="ECO:0000259" key="10">
    <source>
        <dbReference type="PROSITE" id="PS50893"/>
    </source>
</evidence>
<proteinExistence type="predicted"/>
<dbReference type="GO" id="GO:0005524">
    <property type="term" value="F:ATP binding"/>
    <property type="evidence" value="ECO:0007669"/>
    <property type="project" value="UniProtKB-KW"/>
</dbReference>
<dbReference type="PROSITE" id="PS00211">
    <property type="entry name" value="ABC_TRANSPORTER_1"/>
    <property type="match status" value="1"/>
</dbReference>
<organism evidence="11 12">
    <name type="scientific">Lapidilactobacillus dextrinicus DSM 20335</name>
    <dbReference type="NCBI Taxonomy" id="1423738"/>
    <lineage>
        <taxon>Bacteria</taxon>
        <taxon>Bacillati</taxon>
        <taxon>Bacillota</taxon>
        <taxon>Bacilli</taxon>
        <taxon>Lactobacillales</taxon>
        <taxon>Lactobacillaceae</taxon>
        <taxon>Lapidilactobacillus</taxon>
    </lineage>
</organism>
<evidence type="ECO:0000256" key="8">
    <source>
        <dbReference type="ARBA" id="ARBA00023065"/>
    </source>
</evidence>
<evidence type="ECO:0000313" key="11">
    <source>
        <dbReference type="EMBL" id="KRM79919.1"/>
    </source>
</evidence>
<sequence length="263" mass="28849">MNVIVGKNLTIGYGKKTIVDNQSLTIAAGQITGLIGPNGSGKSTLLKALCGINPLKNGTVLINQQPLTAMANKQRAKTIAYLAQTPIVPGDLTVLNLVKMGRYAFYRGLMNRDEQGKAEVQQAMAAAKVDHLANRRIDSLSGGQRQRAFIAMTLAHNSPIIMLDEPTTYLDLTHQLGILNLLKELNLTQQKTVVIVLHDLNQAAQYCDQLICMQHGTIMKTGTPKEVLTAPLLANIFQVKADITYHSERQYPQLQDYETLVQS</sequence>
<keyword evidence="3" id="KW-1003">Cell membrane</keyword>
<keyword evidence="8" id="KW-0406">Ion transport</keyword>
<keyword evidence="7" id="KW-0408">Iron</keyword>
<dbReference type="GO" id="GO:0016887">
    <property type="term" value="F:ATP hydrolysis activity"/>
    <property type="evidence" value="ECO:0007669"/>
    <property type="project" value="InterPro"/>
</dbReference>
<accession>A0A0R2BK73</accession>
<evidence type="ECO:0000256" key="7">
    <source>
        <dbReference type="ARBA" id="ARBA00023004"/>
    </source>
</evidence>
<evidence type="ECO:0000313" key="12">
    <source>
        <dbReference type="Proteomes" id="UP000051813"/>
    </source>
</evidence>
<name>A0A0R2BK73_9LACO</name>
<dbReference type="OrthoDB" id="9787851at2"/>
<dbReference type="FunFam" id="3.40.50.300:FF:000134">
    <property type="entry name" value="Iron-enterobactin ABC transporter ATP-binding protein"/>
    <property type="match status" value="1"/>
</dbReference>
<dbReference type="CDD" id="cd03214">
    <property type="entry name" value="ABC_Iron-Siderophores_B12_Hemin"/>
    <property type="match status" value="1"/>
</dbReference>
<keyword evidence="12" id="KW-1185">Reference proteome</keyword>
<evidence type="ECO:0000256" key="2">
    <source>
        <dbReference type="ARBA" id="ARBA00022448"/>
    </source>
</evidence>
<dbReference type="InterPro" id="IPR051535">
    <property type="entry name" value="Siderophore_ABC-ATPase"/>
</dbReference>
<dbReference type="PANTHER" id="PTHR42771">
    <property type="entry name" value="IRON(3+)-HYDROXAMATE IMPORT ATP-BINDING PROTEIN FHUC"/>
    <property type="match status" value="1"/>
</dbReference>
<keyword evidence="9" id="KW-0472">Membrane</keyword>
<dbReference type="Gene3D" id="3.40.50.300">
    <property type="entry name" value="P-loop containing nucleotide triphosphate hydrolases"/>
    <property type="match status" value="1"/>
</dbReference>
<dbReference type="Proteomes" id="UP000051813">
    <property type="component" value="Unassembled WGS sequence"/>
</dbReference>
<dbReference type="AlphaFoldDB" id="A0A0R2BK73"/>
<evidence type="ECO:0000256" key="1">
    <source>
        <dbReference type="ARBA" id="ARBA00004202"/>
    </source>
</evidence>
<keyword evidence="6" id="KW-0067">ATP-binding</keyword>
<dbReference type="STRING" id="1423738.FC84_GL000618"/>
<dbReference type="PROSITE" id="PS50893">
    <property type="entry name" value="ABC_TRANSPORTER_2"/>
    <property type="match status" value="1"/>
</dbReference>
<dbReference type="SMART" id="SM00382">
    <property type="entry name" value="AAA"/>
    <property type="match status" value="1"/>
</dbReference>
<dbReference type="EMBL" id="AYYK01000001">
    <property type="protein sequence ID" value="KRM79919.1"/>
    <property type="molecule type" value="Genomic_DNA"/>
</dbReference>
<dbReference type="InterPro" id="IPR003593">
    <property type="entry name" value="AAA+_ATPase"/>
</dbReference>
<evidence type="ECO:0000256" key="4">
    <source>
        <dbReference type="ARBA" id="ARBA00022496"/>
    </source>
</evidence>
<dbReference type="PATRIC" id="fig|1423738.3.peg.627"/>
<dbReference type="Pfam" id="PF00005">
    <property type="entry name" value="ABC_tran"/>
    <property type="match status" value="1"/>
</dbReference>
<comment type="caution">
    <text evidence="11">The sequence shown here is derived from an EMBL/GenBank/DDBJ whole genome shotgun (WGS) entry which is preliminary data.</text>
</comment>
<gene>
    <name evidence="11" type="ORF">FC84_GL000618</name>
</gene>
<evidence type="ECO:0000256" key="3">
    <source>
        <dbReference type="ARBA" id="ARBA00022475"/>
    </source>
</evidence>
<reference evidence="11 12" key="1">
    <citation type="journal article" date="2015" name="Genome Announc.">
        <title>Expanding the biotechnology potential of lactobacilli through comparative genomics of 213 strains and associated genera.</title>
        <authorList>
            <person name="Sun Z."/>
            <person name="Harris H.M."/>
            <person name="McCann A."/>
            <person name="Guo C."/>
            <person name="Argimon S."/>
            <person name="Zhang W."/>
            <person name="Yang X."/>
            <person name="Jeffery I.B."/>
            <person name="Cooney J.C."/>
            <person name="Kagawa T.F."/>
            <person name="Liu W."/>
            <person name="Song Y."/>
            <person name="Salvetti E."/>
            <person name="Wrobel A."/>
            <person name="Rasinkangas P."/>
            <person name="Parkhill J."/>
            <person name="Rea M.C."/>
            <person name="O'Sullivan O."/>
            <person name="Ritari J."/>
            <person name="Douillard F.P."/>
            <person name="Paul Ross R."/>
            <person name="Yang R."/>
            <person name="Briner A.E."/>
            <person name="Felis G.E."/>
            <person name="de Vos W.M."/>
            <person name="Barrangou R."/>
            <person name="Klaenhammer T.R."/>
            <person name="Caufield P.W."/>
            <person name="Cui Y."/>
            <person name="Zhang H."/>
            <person name="O'Toole P.W."/>
        </authorList>
    </citation>
    <scope>NUCLEOTIDE SEQUENCE [LARGE SCALE GENOMIC DNA]</scope>
    <source>
        <strain evidence="11 12">DSM 20335</strain>
    </source>
</reference>
<dbReference type="GO" id="GO:0005886">
    <property type="term" value="C:plasma membrane"/>
    <property type="evidence" value="ECO:0007669"/>
    <property type="project" value="UniProtKB-SubCell"/>
</dbReference>
<dbReference type="InterPro" id="IPR027417">
    <property type="entry name" value="P-loop_NTPase"/>
</dbReference>